<name>B7VM10_VIBA3</name>
<dbReference type="AlphaFoldDB" id="B7VM10"/>
<evidence type="ECO:0000256" key="1">
    <source>
        <dbReference type="SAM" id="SignalP"/>
    </source>
</evidence>
<sequence length="338" mass="37687">MSNRYMKYLRYLPLILLSCSSLASERSTLTFALDNDGIFGVDQDYTNGLFLGYTSSSITPYAWVKPLSLSYWGASSLDKWEITIGHKMYTPSDIELEKPSANDRPYAGYLHTEFNYISLNPQQAQRFNITFGTTGERALSEDAQKLVHSITKSDEPMGWKYQVDDEYAGSLGYLSHFNLMRNQALANTDFEISNVSEINVGNFRSDISTGFMFRWGTDLGGNFGAANISTENPFKAGMIGASNTGWFTYAGLEGRYRFNDLTVEGDRSGVNDYAKKNDQDPAIYDVTLENIQATAILGVAWYNQYVGASFALTAKTPDYQEATKSVYGTGGITMFAFF</sequence>
<evidence type="ECO:0008006" key="4">
    <source>
        <dbReference type="Google" id="ProtNLM"/>
    </source>
</evidence>
<feature type="signal peptide" evidence="1">
    <location>
        <begin position="1"/>
        <end position="23"/>
    </location>
</feature>
<dbReference type="InterPro" id="IPR018707">
    <property type="entry name" value="LpxR"/>
</dbReference>
<feature type="chain" id="PRO_5002863058" description="Lipid A deacylase LpxR family protein" evidence="1">
    <location>
        <begin position="24"/>
        <end position="338"/>
    </location>
</feature>
<accession>B7VM10</accession>
<reference evidence="2 3" key="1">
    <citation type="submission" date="2009-02" db="EMBL/GenBank/DDBJ databases">
        <title>Vibrio splendidus str. LGP32 complete genome.</title>
        <authorList>
            <person name="Mazel D."/>
            <person name="Le Roux F."/>
        </authorList>
    </citation>
    <scope>NUCLEOTIDE SEQUENCE [LARGE SCALE GENOMIC DNA]</scope>
    <source>
        <strain evidence="2 3">LGP32</strain>
    </source>
</reference>
<dbReference type="InterPro" id="IPR037107">
    <property type="entry name" value="Put_OMP_sf"/>
</dbReference>
<proteinExistence type="predicted"/>
<dbReference type="HOGENOM" id="CLU_055418_1_0_6"/>
<gene>
    <name evidence="2" type="ordered locus">VS_1051</name>
</gene>
<keyword evidence="1" id="KW-0732">Signal</keyword>
<organism evidence="2 3">
    <name type="scientific">Vibrio atlanticus (strain LGP32)</name>
    <name type="common">Vibrio splendidus (strain Mel32)</name>
    <dbReference type="NCBI Taxonomy" id="575788"/>
    <lineage>
        <taxon>Bacteria</taxon>
        <taxon>Pseudomonadati</taxon>
        <taxon>Pseudomonadota</taxon>
        <taxon>Gammaproteobacteria</taxon>
        <taxon>Vibrionales</taxon>
        <taxon>Vibrionaceae</taxon>
        <taxon>Vibrio</taxon>
    </lineage>
</organism>
<evidence type="ECO:0000313" key="3">
    <source>
        <dbReference type="Proteomes" id="UP000009100"/>
    </source>
</evidence>
<dbReference type="Proteomes" id="UP000009100">
    <property type="component" value="Chromosome 1"/>
</dbReference>
<protein>
    <recommendedName>
        <fullName evidence="4">Lipid A deacylase LpxR family protein</fullName>
    </recommendedName>
</protein>
<evidence type="ECO:0000313" key="2">
    <source>
        <dbReference type="EMBL" id="CAV18130.1"/>
    </source>
</evidence>
<dbReference type="KEGG" id="vsp:VS_1051"/>
<dbReference type="STRING" id="575788.VS_1051"/>
<dbReference type="Pfam" id="PF09982">
    <property type="entry name" value="LpxR"/>
    <property type="match status" value="1"/>
</dbReference>
<dbReference type="Gene3D" id="2.40.128.140">
    <property type="entry name" value="Outer membrane protein"/>
    <property type="match status" value="1"/>
</dbReference>
<dbReference type="EMBL" id="FM954972">
    <property type="protein sequence ID" value="CAV18130.1"/>
    <property type="molecule type" value="Genomic_DNA"/>
</dbReference>
<dbReference type="eggNOG" id="COG3528">
    <property type="taxonomic scope" value="Bacteria"/>
</dbReference>